<feature type="transmembrane region" description="Helical" evidence="1">
    <location>
        <begin position="432"/>
        <end position="452"/>
    </location>
</feature>
<feature type="transmembrane region" description="Helical" evidence="1">
    <location>
        <begin position="464"/>
        <end position="482"/>
    </location>
</feature>
<feature type="transmembrane region" description="Helical" evidence="1">
    <location>
        <begin position="95"/>
        <end position="111"/>
    </location>
</feature>
<organism evidence="2 3">
    <name type="scientific">Halarchaeum salinum</name>
    <dbReference type="NCBI Taxonomy" id="489912"/>
    <lineage>
        <taxon>Archaea</taxon>
        <taxon>Methanobacteriati</taxon>
        <taxon>Methanobacteriota</taxon>
        <taxon>Stenosarchaea group</taxon>
        <taxon>Halobacteria</taxon>
        <taxon>Halobacteriales</taxon>
        <taxon>Halobacteriaceae</taxon>
    </lineage>
</organism>
<dbReference type="Proteomes" id="UP001500837">
    <property type="component" value="Unassembled WGS sequence"/>
</dbReference>
<feature type="transmembrane region" description="Helical" evidence="1">
    <location>
        <begin position="67"/>
        <end position="89"/>
    </location>
</feature>
<feature type="transmembrane region" description="Helical" evidence="1">
    <location>
        <begin position="167"/>
        <end position="190"/>
    </location>
</feature>
<evidence type="ECO:0000313" key="3">
    <source>
        <dbReference type="Proteomes" id="UP001500837"/>
    </source>
</evidence>
<feature type="transmembrane region" description="Helical" evidence="1">
    <location>
        <begin position="399"/>
        <end position="420"/>
    </location>
</feature>
<sequence length="665" mass="69861">MLTRRRAVLALAVLACCGVGGLLLALAATGVLKPPTAIRSTYALVGAGIALAAYAATRGDPGNRDALLSASVASKLVVLCGLGAIAATIELGARLLPVTAFLLVAYALVADQLAGDPEAGSTLLALTAVFAVPVVAKYLTTGFYFGGTDVFAHVDALNRLLATGQSALLPYGYDLFPVFHVFTGAITFVTGFAPYEAIVLTGVLTYAALVPVTYLVGVRLLDDRRTALCVAAAFTILDLPAYDALYFFPQSFALALLAVGFYAVLARRAARHTARRREHAVYAVVLVAVLVLAHHLTYVLLVGVLFAVAGVALLRGVLAGRLGWDALATESWGWARLRWTFPIVLGLCCLFAYLVYSPSLMLYAIVSIAAQVLGDTVNAASSVVFSYGVTLPDDSIGRALAWLATPVGVYATLATGLLLLGGYEFLDRVESYANGASVLAAAFVLAVVLLPLPVTLPQGERLQFVVVLLAVLPFGLGLARLLRGSARYRVVLVATVVLVAAFGTAGAFTRSSADDLDGPPVYVEQRTAQVAMSDSEYAAIGDVADYLLRVDEPAASDIATRRALASVPGPQARAGALRVTPHGVTTSAEHIVVRDAWTRHFVPTAERDVAISAQLQWYTVSEERYQHAVATHDVVFSSDGVRVLETREGSALFGNGTVPTAGRPG</sequence>
<feature type="transmembrane region" description="Helical" evidence="1">
    <location>
        <begin position="123"/>
        <end position="147"/>
    </location>
</feature>
<keyword evidence="1" id="KW-1133">Transmembrane helix</keyword>
<feature type="transmembrane region" description="Helical" evidence="1">
    <location>
        <begin position="244"/>
        <end position="265"/>
    </location>
</feature>
<dbReference type="RefSeq" id="WP_211312053.1">
    <property type="nucleotide sequence ID" value="NZ_BAAABL010000067.1"/>
</dbReference>
<evidence type="ECO:0000256" key="1">
    <source>
        <dbReference type="SAM" id="Phobius"/>
    </source>
</evidence>
<feature type="transmembrane region" description="Helical" evidence="1">
    <location>
        <begin position="299"/>
        <end position="318"/>
    </location>
</feature>
<proteinExistence type="predicted"/>
<keyword evidence="1" id="KW-0472">Membrane</keyword>
<protein>
    <recommendedName>
        <fullName evidence="4">DUF2206 domain-containing protein</fullName>
    </recommendedName>
</protein>
<dbReference type="AlphaFoldDB" id="A0AAV3SAB6"/>
<gene>
    <name evidence="2" type="ORF">GCM10009066_21770</name>
</gene>
<feature type="transmembrane region" description="Helical" evidence="1">
    <location>
        <begin position="277"/>
        <end position="293"/>
    </location>
</feature>
<feature type="transmembrane region" description="Helical" evidence="1">
    <location>
        <begin position="37"/>
        <end position="55"/>
    </location>
</feature>
<keyword evidence="1" id="KW-0812">Transmembrane</keyword>
<feature type="transmembrane region" description="Helical" evidence="1">
    <location>
        <begin position="488"/>
        <end position="508"/>
    </location>
</feature>
<dbReference type="EMBL" id="BAAABL010000067">
    <property type="protein sequence ID" value="GAA0307764.1"/>
    <property type="molecule type" value="Genomic_DNA"/>
</dbReference>
<feature type="transmembrane region" description="Helical" evidence="1">
    <location>
        <begin position="339"/>
        <end position="356"/>
    </location>
</feature>
<name>A0AAV3SAB6_9EURY</name>
<evidence type="ECO:0008006" key="4">
    <source>
        <dbReference type="Google" id="ProtNLM"/>
    </source>
</evidence>
<keyword evidence="3" id="KW-1185">Reference proteome</keyword>
<reference evidence="2 3" key="1">
    <citation type="journal article" date="2019" name="Int. J. Syst. Evol. Microbiol.">
        <title>The Global Catalogue of Microorganisms (GCM) 10K type strain sequencing project: providing services to taxonomists for standard genome sequencing and annotation.</title>
        <authorList>
            <consortium name="The Broad Institute Genomics Platform"/>
            <consortium name="The Broad Institute Genome Sequencing Center for Infectious Disease"/>
            <person name="Wu L."/>
            <person name="Ma J."/>
        </authorList>
    </citation>
    <scope>NUCLEOTIDE SEQUENCE [LARGE SCALE GENOMIC DNA]</scope>
    <source>
        <strain evidence="2 3">JCM 16330</strain>
    </source>
</reference>
<accession>A0AAV3SAB6</accession>
<feature type="transmembrane region" description="Helical" evidence="1">
    <location>
        <begin position="197"/>
        <end position="216"/>
    </location>
</feature>
<evidence type="ECO:0000313" key="2">
    <source>
        <dbReference type="EMBL" id="GAA0307764.1"/>
    </source>
</evidence>
<comment type="caution">
    <text evidence="2">The sequence shown here is derived from an EMBL/GenBank/DDBJ whole genome shotgun (WGS) entry which is preliminary data.</text>
</comment>